<dbReference type="GO" id="GO:0140359">
    <property type="term" value="F:ABC-type transporter activity"/>
    <property type="evidence" value="ECO:0007669"/>
    <property type="project" value="InterPro"/>
</dbReference>
<dbReference type="PANTHER" id="PTHR43027">
    <property type="entry name" value="DOXORUBICIN RESISTANCE ABC TRANSPORTER PERMEASE PROTEIN DRRC-RELATED"/>
    <property type="match status" value="1"/>
</dbReference>
<evidence type="ECO:0000259" key="6">
    <source>
        <dbReference type="Pfam" id="PF12698"/>
    </source>
</evidence>
<feature type="transmembrane region" description="Helical" evidence="5">
    <location>
        <begin position="121"/>
        <end position="142"/>
    </location>
</feature>
<dbReference type="Pfam" id="PF12698">
    <property type="entry name" value="ABC2_membrane_3"/>
    <property type="match status" value="1"/>
</dbReference>
<accession>A0A927CGI5</accession>
<evidence type="ECO:0000256" key="3">
    <source>
        <dbReference type="ARBA" id="ARBA00022989"/>
    </source>
</evidence>
<evidence type="ECO:0000256" key="2">
    <source>
        <dbReference type="ARBA" id="ARBA00022692"/>
    </source>
</evidence>
<keyword evidence="2 5" id="KW-0812">Transmembrane</keyword>
<keyword evidence="3 5" id="KW-1133">Transmembrane helix</keyword>
<feature type="transmembrane region" description="Helical" evidence="5">
    <location>
        <begin position="89"/>
        <end position="109"/>
    </location>
</feature>
<evidence type="ECO:0000256" key="1">
    <source>
        <dbReference type="ARBA" id="ARBA00004141"/>
    </source>
</evidence>
<feature type="transmembrane region" description="Helical" evidence="5">
    <location>
        <begin position="149"/>
        <end position="167"/>
    </location>
</feature>
<dbReference type="Proteomes" id="UP000632125">
    <property type="component" value="Unassembled WGS sequence"/>
</dbReference>
<protein>
    <submittedName>
        <fullName evidence="7">ABC transporter permease</fullName>
    </submittedName>
</protein>
<organism evidence="7 8">
    <name type="scientific">Paenibacillus arenilitoris</name>
    <dbReference type="NCBI Taxonomy" id="2772299"/>
    <lineage>
        <taxon>Bacteria</taxon>
        <taxon>Bacillati</taxon>
        <taxon>Bacillota</taxon>
        <taxon>Bacilli</taxon>
        <taxon>Bacillales</taxon>
        <taxon>Paenibacillaceae</taxon>
        <taxon>Paenibacillus</taxon>
    </lineage>
</organism>
<keyword evidence="8" id="KW-1185">Reference proteome</keyword>
<dbReference type="EMBL" id="JACXIY010000001">
    <property type="protein sequence ID" value="MBD2867135.1"/>
    <property type="molecule type" value="Genomic_DNA"/>
</dbReference>
<dbReference type="GO" id="GO:0016020">
    <property type="term" value="C:membrane"/>
    <property type="evidence" value="ECO:0007669"/>
    <property type="project" value="UniProtKB-SubCell"/>
</dbReference>
<feature type="transmembrane region" description="Helical" evidence="5">
    <location>
        <begin position="179"/>
        <end position="197"/>
    </location>
</feature>
<proteinExistence type="predicted"/>
<dbReference type="InterPro" id="IPR013525">
    <property type="entry name" value="ABC2_TM"/>
</dbReference>
<reference evidence="7" key="1">
    <citation type="submission" date="2020-09" db="EMBL/GenBank/DDBJ databases">
        <title>A novel bacterium of genus Paenibacillus, isolated from South China Sea.</title>
        <authorList>
            <person name="Huang H."/>
            <person name="Mo K."/>
            <person name="Hu Y."/>
        </authorList>
    </citation>
    <scope>NUCLEOTIDE SEQUENCE</scope>
    <source>
        <strain evidence="7">IB182493</strain>
    </source>
</reference>
<feature type="transmembrane region" description="Helical" evidence="5">
    <location>
        <begin position="44"/>
        <end position="63"/>
    </location>
</feature>
<keyword evidence="4 5" id="KW-0472">Membrane</keyword>
<name>A0A927CGI5_9BACL</name>
<dbReference type="InterPro" id="IPR052902">
    <property type="entry name" value="ABC-2_transporter"/>
</dbReference>
<evidence type="ECO:0000256" key="4">
    <source>
        <dbReference type="ARBA" id="ARBA00023136"/>
    </source>
</evidence>
<feature type="transmembrane region" description="Helical" evidence="5">
    <location>
        <begin position="204"/>
        <end position="222"/>
    </location>
</feature>
<comment type="caution">
    <text evidence="7">The sequence shown here is derived from an EMBL/GenBank/DDBJ whole genome shotgun (WGS) entry which is preliminary data.</text>
</comment>
<evidence type="ECO:0000256" key="5">
    <source>
        <dbReference type="SAM" id="Phobius"/>
    </source>
</evidence>
<sequence length="228" mass="26233">MTIFYFTLKRSFGSLTNLIFLTLAPIACIFFPAGEAWPALPYGYQYFGIIILFVAIRLTQIIIEDRARGVIKRLSVAPIRYFHYLSQNLFAYFVILILQCAIVIVGGLLRGQELYQPFALFTLYLSFSFTALAIALAWISIFRNKDIAFLVYMSLIFLMVLMGGIMMPLEMFPDLMKRIAVILPTFWFAEGLNWVVYGRQTSNFMLINGVLWLYTLVFLVLGSTRKMQ</sequence>
<evidence type="ECO:0000313" key="7">
    <source>
        <dbReference type="EMBL" id="MBD2867135.1"/>
    </source>
</evidence>
<comment type="subcellular location">
    <subcellularLocation>
        <location evidence="1">Membrane</location>
        <topology evidence="1">Multi-pass membrane protein</topology>
    </subcellularLocation>
</comment>
<feature type="transmembrane region" description="Helical" evidence="5">
    <location>
        <begin position="12"/>
        <end position="32"/>
    </location>
</feature>
<dbReference type="AlphaFoldDB" id="A0A927CGI5"/>
<feature type="domain" description="ABC-2 type transporter transmembrane" evidence="6">
    <location>
        <begin position="46"/>
        <end position="222"/>
    </location>
</feature>
<dbReference type="PANTHER" id="PTHR43027:SF1">
    <property type="entry name" value="DOXORUBICIN RESISTANCE ABC TRANSPORTER PERMEASE PROTEIN DRRC-RELATED"/>
    <property type="match status" value="1"/>
</dbReference>
<gene>
    <name evidence="7" type="ORF">IDH41_00995</name>
</gene>
<evidence type="ECO:0000313" key="8">
    <source>
        <dbReference type="Proteomes" id="UP000632125"/>
    </source>
</evidence>